<organism evidence="4">
    <name type="scientific">Caenorhabditis remanei</name>
    <name type="common">Caenorhabditis vulgaris</name>
    <dbReference type="NCBI Taxonomy" id="31234"/>
    <lineage>
        <taxon>Eukaryota</taxon>
        <taxon>Metazoa</taxon>
        <taxon>Ecdysozoa</taxon>
        <taxon>Nematoda</taxon>
        <taxon>Chromadorea</taxon>
        <taxon>Rhabditida</taxon>
        <taxon>Rhabditina</taxon>
        <taxon>Rhabditomorpha</taxon>
        <taxon>Rhabditoidea</taxon>
        <taxon>Rhabditidae</taxon>
        <taxon>Peloderinae</taxon>
        <taxon>Caenorhabditis</taxon>
    </lineage>
</organism>
<evidence type="ECO:0000313" key="4">
    <source>
        <dbReference type="Proteomes" id="UP000008281"/>
    </source>
</evidence>
<keyword evidence="4" id="KW-1185">Reference proteome</keyword>
<accession>E3N4T3</accession>
<evidence type="ECO:0000313" key="3">
    <source>
        <dbReference type="EMBL" id="EFO86437.1"/>
    </source>
</evidence>
<gene>
    <name evidence="3" type="ORF">CRE_01249</name>
</gene>
<reference evidence="3" key="1">
    <citation type="submission" date="2007-07" db="EMBL/GenBank/DDBJ databases">
        <title>PCAP assembly of the Caenorhabditis remanei genome.</title>
        <authorList>
            <consortium name="The Caenorhabditis remanei Sequencing Consortium"/>
            <person name="Wilson R.K."/>
        </authorList>
    </citation>
    <scope>NUCLEOTIDE SEQUENCE [LARGE SCALE GENOMIC DNA]</scope>
    <source>
        <strain evidence="3">PB4641</strain>
    </source>
</reference>
<dbReference type="InParanoid" id="E3N4T3"/>
<feature type="region of interest" description="Disordered" evidence="2">
    <location>
        <begin position="311"/>
        <end position="386"/>
    </location>
</feature>
<dbReference type="STRING" id="31234.E3N4T3"/>
<feature type="coiled-coil region" evidence="1">
    <location>
        <begin position="205"/>
        <end position="239"/>
    </location>
</feature>
<feature type="region of interest" description="Disordered" evidence="2">
    <location>
        <begin position="435"/>
        <end position="535"/>
    </location>
</feature>
<sequence length="666" mass="73270">MFPLNKTQIPLHIPVKFQLLFNKSASLHVALGGNMSFPTLLVRPNEKNPKVLRAHEFLRQSNQLVERNLINAEGRKMLAKMLATMVAEVKGIYALDEKRAELTKSGILFEKLKLAHQTSRDVMEDRYSLAELGRQVQEKKLDVQRNYYECDHLRKSVQTTNAEVRRERESNEKRLNKTKTSTETLIAKSASILKLLENSTDVCKLRTMEEEKRILLEEVDELRDEKKALADDIHTKKATLKAESKKPFKKMVIECAKHYALCETLTPKLIKSKKNLQLLKEEEESRRACGSLDETMQFDRSFVLASMDKDTTAENTSRNAAAHNESVQKSSSRSTSFNESIQQNQTMEVEEEQDASHHSENSRDGSTEMPPVPVETTPTPVVVPKPTPAVSKVAPVVAKPAPVVAKPTPVVTKPAPITAKPAPVVTKSYSVATKPAPVAANPPEATPKRRESMVETQRVIPREPSPEPEEEPEEEDANRSVDVMDQGEDQEEDVEPMETEEQPDVVIPPSPAPHENVDIKPSAPEVLDISHQEDSQNDVEMRIDDDEVLSENGSSRSASFNFNFFGNTKGGAGEVVANDTDGNFDFNFGGGDDVSTNGSGGAFDFLNCGGGDEGQSNNNDADPFGFGANTGGTGGGDMSFNFNFDGDNEGGTSLGAGGNSTSFFNF</sequence>
<feature type="compositionally biased region" description="Acidic residues" evidence="2">
    <location>
        <begin position="466"/>
        <end position="476"/>
    </location>
</feature>
<dbReference type="EMBL" id="DS268527">
    <property type="protein sequence ID" value="EFO86437.1"/>
    <property type="molecule type" value="Genomic_DNA"/>
</dbReference>
<protein>
    <submittedName>
        <fullName evidence="3">Uncharacterized protein</fullName>
    </submittedName>
</protein>
<dbReference type="Proteomes" id="UP000008281">
    <property type="component" value="Unassembled WGS sequence"/>
</dbReference>
<dbReference type="eggNOG" id="ENOG502TG9M">
    <property type="taxonomic scope" value="Eukaryota"/>
</dbReference>
<dbReference type="AlphaFoldDB" id="E3N4T3"/>
<dbReference type="HOGENOM" id="CLU_451471_0_0_1"/>
<dbReference type="OrthoDB" id="5875546at2759"/>
<proteinExistence type="predicted"/>
<keyword evidence="1" id="KW-0175">Coiled coil</keyword>
<feature type="compositionally biased region" description="Acidic residues" evidence="2">
    <location>
        <begin position="485"/>
        <end position="503"/>
    </location>
</feature>
<evidence type="ECO:0000256" key="1">
    <source>
        <dbReference type="SAM" id="Coils"/>
    </source>
</evidence>
<dbReference type="OMA" id="DETMQFD"/>
<evidence type="ECO:0000256" key="2">
    <source>
        <dbReference type="SAM" id="MobiDB-lite"/>
    </source>
</evidence>
<feature type="compositionally biased region" description="Polar residues" evidence="2">
    <location>
        <begin position="313"/>
        <end position="347"/>
    </location>
</feature>
<feature type="compositionally biased region" description="Basic and acidic residues" evidence="2">
    <location>
        <begin position="354"/>
        <end position="366"/>
    </location>
</feature>
<name>E3N4T3_CAERE</name>